<feature type="active site" description="Proton donor; for dehydratase activity" evidence="8">
    <location>
        <position position="1078"/>
    </location>
</feature>
<dbReference type="Pfam" id="PF21089">
    <property type="entry name" value="PKS_DH_N"/>
    <property type="match status" value="1"/>
</dbReference>
<dbReference type="SUPFAM" id="SSF53335">
    <property type="entry name" value="S-adenosyl-L-methionine-dependent methyltransferases"/>
    <property type="match status" value="1"/>
</dbReference>
<dbReference type="SUPFAM" id="SSF47336">
    <property type="entry name" value="ACP-like"/>
    <property type="match status" value="1"/>
</dbReference>
<dbReference type="SUPFAM" id="SSF55048">
    <property type="entry name" value="Probable ACP-binding domain of malonyl-CoA ACP transacylase"/>
    <property type="match status" value="1"/>
</dbReference>
<keyword evidence="2" id="KW-0597">Phosphoprotein</keyword>
<keyword evidence="4" id="KW-0808">Transferase</keyword>
<feature type="domain" description="Ketosynthase family 3 (KS3)" evidence="10">
    <location>
        <begin position="12"/>
        <end position="416"/>
    </location>
</feature>
<dbReference type="Pfam" id="PF08242">
    <property type="entry name" value="Methyltransf_12"/>
    <property type="match status" value="1"/>
</dbReference>
<dbReference type="InterPro" id="IPR020807">
    <property type="entry name" value="PKS_DH"/>
</dbReference>
<feature type="region of interest" description="C-terminal hotdog fold" evidence="8">
    <location>
        <begin position="1018"/>
        <end position="1161"/>
    </location>
</feature>
<dbReference type="SMART" id="SM00823">
    <property type="entry name" value="PKS_PP"/>
    <property type="match status" value="1"/>
</dbReference>
<feature type="active site" description="Proton acceptor; for dehydratase activity" evidence="8">
    <location>
        <position position="911"/>
    </location>
</feature>
<feature type="domain" description="Carrier" evidence="9">
    <location>
        <begin position="2342"/>
        <end position="2419"/>
    </location>
</feature>
<dbReference type="SMART" id="SM00827">
    <property type="entry name" value="PKS_AT"/>
    <property type="match status" value="1"/>
</dbReference>
<protein>
    <submittedName>
        <fullName evidence="12">Type I Iterative Polyketide synthase (PKS)</fullName>
    </submittedName>
</protein>
<dbReference type="FunFam" id="3.40.50.720:FF:000209">
    <property type="entry name" value="Polyketide synthase Pks12"/>
    <property type="match status" value="1"/>
</dbReference>
<evidence type="ECO:0000256" key="5">
    <source>
        <dbReference type="ARBA" id="ARBA00022857"/>
    </source>
</evidence>
<dbReference type="InterPro" id="IPR032821">
    <property type="entry name" value="PKS_assoc"/>
</dbReference>
<evidence type="ECO:0000256" key="4">
    <source>
        <dbReference type="ARBA" id="ARBA00022679"/>
    </source>
</evidence>
<gene>
    <name evidence="12" type="ORF">AbraCBS73388_007654</name>
</gene>
<dbReference type="GO" id="GO:0031177">
    <property type="term" value="F:phosphopantetheine binding"/>
    <property type="evidence" value="ECO:0007669"/>
    <property type="project" value="InterPro"/>
</dbReference>
<dbReference type="InterPro" id="IPR016035">
    <property type="entry name" value="Acyl_Trfase/lysoPLipase"/>
</dbReference>
<dbReference type="SUPFAM" id="SSF53901">
    <property type="entry name" value="Thiolase-like"/>
    <property type="match status" value="1"/>
</dbReference>
<dbReference type="Pfam" id="PF13602">
    <property type="entry name" value="ADH_zinc_N_2"/>
    <property type="match status" value="1"/>
</dbReference>
<dbReference type="Pfam" id="PF00109">
    <property type="entry name" value="ketoacyl-synt"/>
    <property type="match status" value="1"/>
</dbReference>
<dbReference type="SMART" id="SM00822">
    <property type="entry name" value="PKS_KR"/>
    <property type="match status" value="1"/>
</dbReference>
<dbReference type="InterPro" id="IPR014030">
    <property type="entry name" value="Ketoacyl_synth_N"/>
</dbReference>
<dbReference type="SMART" id="SM00826">
    <property type="entry name" value="PKS_DH"/>
    <property type="match status" value="1"/>
</dbReference>
<keyword evidence="3" id="KW-0489">Methyltransferase</keyword>
<dbReference type="InterPro" id="IPR020841">
    <property type="entry name" value="PKS_Beta-ketoAc_synthase_dom"/>
</dbReference>
<dbReference type="Gene3D" id="1.10.1200.10">
    <property type="entry name" value="ACP-like"/>
    <property type="match status" value="1"/>
</dbReference>
<evidence type="ECO:0000259" key="9">
    <source>
        <dbReference type="PROSITE" id="PS50075"/>
    </source>
</evidence>
<dbReference type="Proteomes" id="UP001143548">
    <property type="component" value="Unassembled WGS sequence"/>
</dbReference>
<sequence length="2435" mass="266518">MGSHGMADTATSCPLAIVGMGMRLPGGVKNDSEFWDLLVNKRCARGELPAARYNIDGFYSASSQRDLKFDAEFFNISPVELARMDPQQRLLLKVVWECMESGGQVAWQGKDIACFVGVYGEDWLDMARKDHQNLGQGWIGGIGDFAIANRVSYHYDLRGPSCTVRTACSSALVGLDMAQRAIATGQCSSAIVAGTSLLLTPSYTISMTEEGALSPDGRCKTFDASANGYARGEAINAIYVKKLEDAIRDNDPIRGVIRGTGTNTDGKTLGLYTPSAEAQATLIRKTYEQAGILDLSQTAYIEAHGTGTSVGDRTEAAAIADAFGQNGIIMGAVKPNVGHSEGASGLTGLIKAVLALEHRQIPPNIHFLTPNPGIPFEEARLRVPTEMLPWPFDRMDRVSVNAFGIGGVNAHAIVESASSYVSGVKRNKGSKIRPYLHVVSADNMESLTAQIHATKEYLSTSRVPTSDIAYTLCQRRSHMVCRGFVTSDNDGQPAVSDARRSPAKHPSLVFVFNGQGAQWAGMAAELLQVFTSFRSSMKRMDKALRALEDPPSWTILDTLSDVTRGSWTTKAEFVQPLSTALQIGLVDLFAEWNIRPATVLGHSSGETAAAYALGSLTAEEAIAIAFYRGKLASSLRVEGAMAAVGMSLQEVEEFLLEGAVIACENSPQSVTISGDVDMVEAVGERIKLARPETFYRRLQVNIAYHSHHMKAIGEAYRTILEKYVGTHPPLPYSTVSVDSQSGQRQLDAAYWQKNLESPVRFSSAVQSLLKENDSAVFLEIGPHSTLAGPLRQIFSTSTSQSNPVYFPTLVRGKGLIGSLMATAGHIYTLGVDVNLGRVNGTGDERVVTDLPHYPWHDRTAYWEESRVTKGWRLRKYPNHELLGSSLLEASDLEPAWRNILRLEDVPWLEDHRVGGDIVFPGAGYVAMAGEAIRRITDLSEYTINRLHVNNALLLHTGAPVELITNFRPERITSVSDSAAFEFTISSFVNDHWTKHCTGSVRGGQWTQNTDCRLMDPLPRRINSLVWYRALSTIGLTYGPTFQGLKNITADPNGGHAVATVNGNFEGSNTYHIHPTVIDQCMQLMILAKCGGKPRKIDRPVVPKMITELHIAPASQTLRIQASVDLAEGDALEGRLMAFSNGQPTLQIQGCTFSSLDMQQKVDDMAAAEMKWAPHIDLVRFEDLFNVKSSKSDIIMLEQLTILRMLESRDRLRSTNINVEHLERYKNWLDAVTTRITNGEYNHIIPEIREWATLEPQQRVSLAQARLTKGRGDEQLAPFRIAVESIFENIESLAKGEVQPLELLTKNNVLSDIYAAKKEMNSFFATIGHTKPTMNVLEIGGGTGSTTAIALRSLVTDDSVRMYSQYTFTDISPGFFASAKERFQTYEQVDFRALDISKDPVEQGFSSHSFDLIIADNVLHATPSLHATLCHVRKLLAPGGKLFLQELCTEMLSVGFIMGTLPGWWLGSEDGRATRPYVSIERWDKELRKAGFTGVESAVYDDEEPYQINAYMNSSPAEDKCGAAPCPITLLYHSKIVDTAREIERSLIQKNYNVSCQKLGQDMPTGQLVVSLLDLEGPFFHELSGEDWNAFVAYVTSNELTSMVWLTKNCQIHCADPRYALVLGVARNVRFESSLAFVTVEVDDFASQEATESLVRIIANFCAQKARDGGGIDPEYAVVNGTAHVPRYFPISPDEHVGDPGEGTGRKLCIEKKGLLDSLAWIQTRPKNLGDNEIEIRLKAIGLNYKDVLIAMGVIPGSKTALGLEGSGTVARTGPAVTRVQAGDRVITWAARGCFSTNLITAENLCVRIPDSLSFEDAATIPSVFLAAIHSLMGVAKLQAGDTVLVHSASGGVGQAAIQLSQYIGAEVYATVGRQEKAHFLMGNFGIPKSRTYNSRDSSFADQVLHDTQGKGVDVVLNSLSGELLHASWRCVASFGTMVELGKRDFLDYGMLSMNEFAENRSFAGVDMSALTDAKPRVIQRYLDQCADLIQQGHVKPIYPKHVFDAVDVTKAFRYMQGGQHTGKIVVKMPQDPRQLPTNIALEDKPLFSSDKSYLLVGGLGGLGRAVSAWMIENGARHLVYLSPTAHKKPRTEEVFRELQALGGNPTLVTGTVTNIEDIRRAVDLSPRPIAGVLHMPMVLRDRSLAQMTREDWEGATAPKVQGAWNLHQVFHHNIDLDFFLLFGSIVGHQGNWGQTNYAAGGAFQNALTHHRRGLGLPANVIDIGIMGEVGYVSEHAPTFQKLKGMNLIMSESEVLQSIRVVLSQHRAAKAAGAECSDGIADILVGHMSKTRGLNGLAKDDIRLSMHRNLSTSRRSALVSGDSPLKQFLNTAAADPDVLRDAASIDVVTSEIADMLCSIMSLRKEDMDITSSLTALGLDSLVSVEIRRWWRQNLGLEISVLQITSVDSVQQLGVLAVDSLREEYLGEKGQHPSTKE</sequence>
<evidence type="ECO:0000256" key="8">
    <source>
        <dbReference type="PROSITE-ProRule" id="PRU01363"/>
    </source>
</evidence>
<dbReference type="InterPro" id="IPR050091">
    <property type="entry name" value="PKS_NRPS_Biosynth_Enz"/>
</dbReference>
<dbReference type="PANTHER" id="PTHR43775">
    <property type="entry name" value="FATTY ACID SYNTHASE"/>
    <property type="match status" value="1"/>
</dbReference>
<reference evidence="12" key="1">
    <citation type="submission" date="2022-07" db="EMBL/GenBank/DDBJ databases">
        <title>Taxonomy of Aspergillus series Nigri: significant species reduction supported by multi-species coalescent approaches.</title>
        <authorList>
            <person name="Bian C."/>
            <person name="Kusuya Y."/>
            <person name="Sklenar F."/>
            <person name="D'hooge E."/>
            <person name="Yaguchi T."/>
            <person name="Takahashi H."/>
            <person name="Hubka V."/>
        </authorList>
    </citation>
    <scope>NUCLEOTIDE SEQUENCE</scope>
    <source>
        <strain evidence="12">CBS 733.88</strain>
    </source>
</reference>
<dbReference type="InterPro" id="IPR013968">
    <property type="entry name" value="PKS_KR"/>
</dbReference>
<dbReference type="Gene3D" id="3.40.366.10">
    <property type="entry name" value="Malonyl-Coenzyme A Acyl Carrier Protein, domain 2"/>
    <property type="match status" value="1"/>
</dbReference>
<evidence type="ECO:0000256" key="1">
    <source>
        <dbReference type="ARBA" id="ARBA00022450"/>
    </source>
</evidence>
<dbReference type="InterPro" id="IPR020843">
    <property type="entry name" value="ER"/>
</dbReference>
<comment type="caution">
    <text evidence="12">The sequence shown here is derived from an EMBL/GenBank/DDBJ whole genome shotgun (WGS) entry which is preliminary data.</text>
</comment>
<dbReference type="InterPro" id="IPR011032">
    <property type="entry name" value="GroES-like_sf"/>
</dbReference>
<evidence type="ECO:0000259" key="11">
    <source>
        <dbReference type="PROSITE" id="PS52019"/>
    </source>
</evidence>
<feature type="region of interest" description="N-terminal hotdog fold" evidence="8">
    <location>
        <begin position="879"/>
        <end position="1007"/>
    </location>
</feature>
<dbReference type="GO" id="GO:0016491">
    <property type="term" value="F:oxidoreductase activity"/>
    <property type="evidence" value="ECO:0007669"/>
    <property type="project" value="InterPro"/>
</dbReference>
<dbReference type="InterPro" id="IPR036291">
    <property type="entry name" value="NAD(P)-bd_dom_sf"/>
</dbReference>
<dbReference type="Gene3D" id="3.40.47.10">
    <property type="match status" value="1"/>
</dbReference>
<evidence type="ECO:0000256" key="6">
    <source>
        <dbReference type="ARBA" id="ARBA00023268"/>
    </source>
</evidence>
<dbReference type="InterPro" id="IPR049900">
    <property type="entry name" value="PKS_mFAS_DH"/>
</dbReference>
<proteinExistence type="predicted"/>
<dbReference type="GO" id="GO:0032259">
    <property type="term" value="P:methylation"/>
    <property type="evidence" value="ECO:0007669"/>
    <property type="project" value="UniProtKB-KW"/>
</dbReference>
<evidence type="ECO:0000259" key="10">
    <source>
        <dbReference type="PROSITE" id="PS52004"/>
    </source>
</evidence>
<dbReference type="InterPro" id="IPR049551">
    <property type="entry name" value="PKS_DH_C"/>
</dbReference>
<dbReference type="Gene3D" id="3.40.50.720">
    <property type="entry name" value="NAD(P)-binding Rossmann-like Domain"/>
    <property type="match status" value="1"/>
</dbReference>
<dbReference type="GO" id="GO:0008168">
    <property type="term" value="F:methyltransferase activity"/>
    <property type="evidence" value="ECO:0007669"/>
    <property type="project" value="UniProtKB-KW"/>
</dbReference>
<dbReference type="InterPro" id="IPR014043">
    <property type="entry name" value="Acyl_transferase_dom"/>
</dbReference>
<dbReference type="Gene3D" id="3.40.50.150">
    <property type="entry name" value="Vaccinia Virus protein VP39"/>
    <property type="match status" value="1"/>
</dbReference>
<dbReference type="InterPro" id="IPR042104">
    <property type="entry name" value="PKS_dehydratase_sf"/>
</dbReference>
<dbReference type="SUPFAM" id="SSF52151">
    <property type="entry name" value="FabD/lysophospholipase-like"/>
    <property type="match status" value="1"/>
</dbReference>
<dbReference type="Pfam" id="PF00698">
    <property type="entry name" value="Acyl_transf_1"/>
    <property type="match status" value="1"/>
</dbReference>
<dbReference type="InterPro" id="IPR013217">
    <property type="entry name" value="Methyltransf_12"/>
</dbReference>
<accession>A0A9W6DNI6</accession>
<dbReference type="GO" id="GO:0004312">
    <property type="term" value="F:fatty acid synthase activity"/>
    <property type="evidence" value="ECO:0007669"/>
    <property type="project" value="TreeGrafter"/>
</dbReference>
<dbReference type="Pfam" id="PF00550">
    <property type="entry name" value="PP-binding"/>
    <property type="match status" value="1"/>
</dbReference>
<dbReference type="Pfam" id="PF02801">
    <property type="entry name" value="Ketoacyl-synt_C"/>
    <property type="match status" value="1"/>
</dbReference>
<evidence type="ECO:0000256" key="7">
    <source>
        <dbReference type="ARBA" id="ARBA00023315"/>
    </source>
</evidence>
<evidence type="ECO:0000313" key="12">
    <source>
        <dbReference type="EMBL" id="GKZ21741.1"/>
    </source>
</evidence>
<dbReference type="SUPFAM" id="SSF50129">
    <property type="entry name" value="GroES-like"/>
    <property type="match status" value="1"/>
</dbReference>
<dbReference type="SUPFAM" id="SSF51735">
    <property type="entry name" value="NAD(P)-binding Rossmann-fold domains"/>
    <property type="match status" value="2"/>
</dbReference>
<keyword evidence="1" id="KW-0596">Phosphopantetheine</keyword>
<keyword evidence="6" id="KW-0511">Multifunctional enzyme</keyword>
<keyword evidence="7" id="KW-0012">Acyltransferase</keyword>
<dbReference type="Pfam" id="PF08240">
    <property type="entry name" value="ADH_N"/>
    <property type="match status" value="1"/>
</dbReference>
<dbReference type="Pfam" id="PF08659">
    <property type="entry name" value="KR"/>
    <property type="match status" value="1"/>
</dbReference>
<dbReference type="Gene3D" id="3.90.180.10">
    <property type="entry name" value="Medium-chain alcohol dehydrogenases, catalytic domain"/>
    <property type="match status" value="1"/>
</dbReference>
<organism evidence="12 13">
    <name type="scientific">Aspergillus brasiliensis</name>
    <dbReference type="NCBI Taxonomy" id="319629"/>
    <lineage>
        <taxon>Eukaryota</taxon>
        <taxon>Fungi</taxon>
        <taxon>Dikarya</taxon>
        <taxon>Ascomycota</taxon>
        <taxon>Pezizomycotina</taxon>
        <taxon>Eurotiomycetes</taxon>
        <taxon>Eurotiomycetidae</taxon>
        <taxon>Eurotiales</taxon>
        <taxon>Aspergillaceae</taxon>
        <taxon>Aspergillus</taxon>
        <taxon>Aspergillus subgen. Circumdati</taxon>
    </lineage>
</organism>
<dbReference type="Pfam" id="PF16197">
    <property type="entry name" value="KAsynt_C_assoc"/>
    <property type="match status" value="1"/>
</dbReference>
<dbReference type="InterPro" id="IPR049552">
    <property type="entry name" value="PKS_DH_N"/>
</dbReference>
<dbReference type="PROSITE" id="PS50075">
    <property type="entry name" value="CARRIER"/>
    <property type="match status" value="1"/>
</dbReference>
<dbReference type="Pfam" id="PF14765">
    <property type="entry name" value="PS-DH"/>
    <property type="match status" value="1"/>
</dbReference>
<dbReference type="CDD" id="cd02440">
    <property type="entry name" value="AdoMet_MTases"/>
    <property type="match status" value="1"/>
</dbReference>
<dbReference type="SMART" id="SM00825">
    <property type="entry name" value="PKS_KS"/>
    <property type="match status" value="1"/>
</dbReference>
<dbReference type="GO" id="GO:0044550">
    <property type="term" value="P:secondary metabolite biosynthetic process"/>
    <property type="evidence" value="ECO:0007669"/>
    <property type="project" value="UniProtKB-ARBA"/>
</dbReference>
<dbReference type="InterPro" id="IPR009081">
    <property type="entry name" value="PP-bd_ACP"/>
</dbReference>
<dbReference type="InterPro" id="IPR013154">
    <property type="entry name" value="ADH-like_N"/>
</dbReference>
<dbReference type="InterPro" id="IPR001227">
    <property type="entry name" value="Ac_transferase_dom_sf"/>
</dbReference>
<dbReference type="InterPro" id="IPR057326">
    <property type="entry name" value="KR_dom"/>
</dbReference>
<dbReference type="PROSITE" id="PS52019">
    <property type="entry name" value="PKS_MFAS_DH"/>
    <property type="match status" value="1"/>
</dbReference>
<dbReference type="PROSITE" id="PS52004">
    <property type="entry name" value="KS3_2"/>
    <property type="match status" value="1"/>
</dbReference>
<dbReference type="CDD" id="cd05195">
    <property type="entry name" value="enoyl_red"/>
    <property type="match status" value="1"/>
</dbReference>
<feature type="domain" description="PKS/mFAS DH" evidence="11">
    <location>
        <begin position="879"/>
        <end position="1161"/>
    </location>
</feature>
<dbReference type="InterPro" id="IPR020806">
    <property type="entry name" value="PKS_PP-bd"/>
</dbReference>
<dbReference type="InterPro" id="IPR016039">
    <property type="entry name" value="Thiolase-like"/>
</dbReference>
<evidence type="ECO:0000313" key="13">
    <source>
        <dbReference type="Proteomes" id="UP001143548"/>
    </source>
</evidence>
<dbReference type="Gene3D" id="3.10.129.110">
    <property type="entry name" value="Polyketide synthase dehydratase"/>
    <property type="match status" value="1"/>
</dbReference>
<dbReference type="GO" id="GO:0006633">
    <property type="term" value="P:fatty acid biosynthetic process"/>
    <property type="evidence" value="ECO:0007669"/>
    <property type="project" value="TreeGrafter"/>
</dbReference>
<dbReference type="GO" id="GO:1901336">
    <property type="term" value="P:lactone biosynthetic process"/>
    <property type="evidence" value="ECO:0007669"/>
    <property type="project" value="UniProtKB-ARBA"/>
</dbReference>
<dbReference type="InterPro" id="IPR016036">
    <property type="entry name" value="Malonyl_transacylase_ACP-bd"/>
</dbReference>
<dbReference type="EMBL" id="BROQ01000043">
    <property type="protein sequence ID" value="GKZ21741.1"/>
    <property type="molecule type" value="Genomic_DNA"/>
</dbReference>
<name>A0A9W6DNI6_9EURO</name>
<dbReference type="InterPro" id="IPR036736">
    <property type="entry name" value="ACP-like_sf"/>
</dbReference>
<dbReference type="CDD" id="cd00833">
    <property type="entry name" value="PKS"/>
    <property type="match status" value="1"/>
</dbReference>
<dbReference type="InterPro" id="IPR014031">
    <property type="entry name" value="Ketoacyl_synth_C"/>
</dbReference>
<evidence type="ECO:0000256" key="2">
    <source>
        <dbReference type="ARBA" id="ARBA00022553"/>
    </source>
</evidence>
<keyword evidence="5" id="KW-0521">NADP</keyword>
<dbReference type="SMART" id="SM00829">
    <property type="entry name" value="PKS_ER"/>
    <property type="match status" value="1"/>
</dbReference>
<dbReference type="PANTHER" id="PTHR43775:SF49">
    <property type="entry name" value="SYNTHASE, PUTATIVE (JCVI)-RELATED"/>
    <property type="match status" value="1"/>
</dbReference>
<evidence type="ECO:0000256" key="3">
    <source>
        <dbReference type="ARBA" id="ARBA00022603"/>
    </source>
</evidence>
<dbReference type="InterPro" id="IPR029063">
    <property type="entry name" value="SAM-dependent_MTases_sf"/>
</dbReference>